<evidence type="ECO:0000259" key="1">
    <source>
        <dbReference type="PROSITE" id="PS50801"/>
    </source>
</evidence>
<dbReference type="Proteomes" id="UP000272238">
    <property type="component" value="Unassembled WGS sequence"/>
</dbReference>
<accession>A0A494Z2P2</accession>
<dbReference type="GO" id="GO:0043856">
    <property type="term" value="F:anti-sigma factor antagonist activity"/>
    <property type="evidence" value="ECO:0007669"/>
    <property type="project" value="TreeGrafter"/>
</dbReference>
<dbReference type="EMBL" id="RBZN01000018">
    <property type="protein sequence ID" value="RKQ16777.1"/>
    <property type="molecule type" value="Genomic_DNA"/>
</dbReference>
<dbReference type="InterPro" id="IPR036513">
    <property type="entry name" value="STAS_dom_sf"/>
</dbReference>
<dbReference type="Pfam" id="PF01740">
    <property type="entry name" value="STAS"/>
    <property type="match status" value="1"/>
</dbReference>
<evidence type="ECO:0000313" key="3">
    <source>
        <dbReference type="Proteomes" id="UP000272238"/>
    </source>
</evidence>
<proteinExistence type="predicted"/>
<reference evidence="2 3" key="1">
    <citation type="journal article" date="2016" name="Antonie Van Leeuwenhoek">
        <title>Lysinibacillus endophyticus sp. nov., an indole-3-acetic acid producing endophytic bacterium isolated from corn root (Zea mays cv. Xinken-5).</title>
        <authorList>
            <person name="Yu J."/>
            <person name="Guan X."/>
            <person name="Liu C."/>
            <person name="Xiang W."/>
            <person name="Yu Z."/>
            <person name="Liu X."/>
            <person name="Wang G."/>
        </authorList>
    </citation>
    <scope>NUCLEOTIDE SEQUENCE [LARGE SCALE GENOMIC DNA]</scope>
    <source>
        <strain evidence="2 3">DSM 100506</strain>
    </source>
</reference>
<dbReference type="PROSITE" id="PS50801">
    <property type="entry name" value="STAS"/>
    <property type="match status" value="1"/>
</dbReference>
<evidence type="ECO:0000313" key="2">
    <source>
        <dbReference type="EMBL" id="RKQ16777.1"/>
    </source>
</evidence>
<protein>
    <submittedName>
        <fullName evidence="2">Anti-sigma factor antagonist</fullName>
    </submittedName>
</protein>
<organism evidence="2 3">
    <name type="scientific">Ureibacillus endophyticus</name>
    <dbReference type="NCBI Taxonomy" id="1978490"/>
    <lineage>
        <taxon>Bacteria</taxon>
        <taxon>Bacillati</taxon>
        <taxon>Bacillota</taxon>
        <taxon>Bacilli</taxon>
        <taxon>Bacillales</taxon>
        <taxon>Caryophanaceae</taxon>
        <taxon>Ureibacillus</taxon>
    </lineage>
</organism>
<dbReference type="Gene3D" id="3.30.750.24">
    <property type="entry name" value="STAS domain"/>
    <property type="match status" value="1"/>
</dbReference>
<dbReference type="InterPro" id="IPR002645">
    <property type="entry name" value="STAS_dom"/>
</dbReference>
<dbReference type="OrthoDB" id="2971572at2"/>
<dbReference type="PANTHER" id="PTHR33495">
    <property type="entry name" value="ANTI-SIGMA FACTOR ANTAGONIST TM_1081-RELATED-RELATED"/>
    <property type="match status" value="1"/>
</dbReference>
<comment type="caution">
    <text evidence="2">The sequence shown here is derived from an EMBL/GenBank/DDBJ whole genome shotgun (WGS) entry which is preliminary data.</text>
</comment>
<name>A0A494Z2P2_9BACL</name>
<dbReference type="CDD" id="cd07043">
    <property type="entry name" value="STAS_anti-anti-sigma_factors"/>
    <property type="match status" value="1"/>
</dbReference>
<dbReference type="AlphaFoldDB" id="A0A494Z2P2"/>
<feature type="domain" description="STAS" evidence="1">
    <location>
        <begin position="46"/>
        <end position="143"/>
    </location>
</feature>
<keyword evidence="3" id="KW-1185">Reference proteome</keyword>
<sequence>MPAESVHTEWKSTFTTSKNQHFFVPASYYNKGGLEVLKTVNNVIQVLEWKENITLKNIELFRQEMNNLLNQDSQNLILNLAETTYINSAGLGIIAESVVQAKRNNKELVISNMEDSIKEIFSIVKFSSFMKLFEIEKEAIEYFQAIDHD</sequence>
<dbReference type="SUPFAM" id="SSF52091">
    <property type="entry name" value="SpoIIaa-like"/>
    <property type="match status" value="1"/>
</dbReference>
<gene>
    <name evidence="2" type="ORF">D8M03_09095</name>
</gene>